<protein>
    <recommendedName>
        <fullName evidence="7">MICOS complex subunit</fullName>
    </recommendedName>
</protein>
<comment type="similarity">
    <text evidence="2">Belongs to the apolipoprotein O/MICOS complex subunit Mic27 family.</text>
</comment>
<organism evidence="8 9">
    <name type="scientific">Globodera pallida</name>
    <name type="common">Potato cyst nematode worm</name>
    <name type="synonym">Heterodera pallida</name>
    <dbReference type="NCBI Taxonomy" id="36090"/>
    <lineage>
        <taxon>Eukaryota</taxon>
        <taxon>Metazoa</taxon>
        <taxon>Ecdysozoa</taxon>
        <taxon>Nematoda</taxon>
        <taxon>Chromadorea</taxon>
        <taxon>Rhabditida</taxon>
        <taxon>Tylenchina</taxon>
        <taxon>Tylenchomorpha</taxon>
        <taxon>Tylenchoidea</taxon>
        <taxon>Heteroderidae</taxon>
        <taxon>Heteroderinae</taxon>
        <taxon>Globodera</taxon>
    </lineage>
</organism>
<dbReference type="AlphaFoldDB" id="A0A183BYL8"/>
<dbReference type="PANTHER" id="PTHR14564">
    <property type="entry name" value="MICOS COMPLEX SUBUNIT MIC26 / MIC27 FAMILY MEMBER"/>
    <property type="match status" value="1"/>
</dbReference>
<evidence type="ECO:0000313" key="8">
    <source>
        <dbReference type="Proteomes" id="UP000050741"/>
    </source>
</evidence>
<comment type="subunit">
    <text evidence="7">Component of the mitochondrial contact site and cristae organizing system (MICOS) complex.</text>
</comment>
<sequence length="171" mass="18775">MSSTDSPRPTIVAIKDLPIYTEQTSTQFGQVVDDIVRRPPTVGEEIFGSLRSVTSQLCDYASAKLGFVNSTLAPVRDAANATEDFFRDEQLNLLPRAGAITLGGMAGFVMAMRRGGRLRRLFYPMVGMLTMTAFCYPRETVQTVRVGIAHSQAAWHNFKEAPEAEQNGKGN</sequence>
<name>A0A183BYL8_GLOPA</name>
<dbReference type="WBParaSite" id="GPLIN_000570800">
    <property type="protein sequence ID" value="GPLIN_000570800"/>
    <property type="gene ID" value="GPLIN_000570800"/>
</dbReference>
<reference evidence="9" key="3">
    <citation type="submission" date="2016-06" db="UniProtKB">
        <authorList>
            <consortium name="WormBaseParasite"/>
        </authorList>
    </citation>
    <scope>IDENTIFICATION</scope>
</reference>
<keyword evidence="4" id="KW-1133">Transmembrane helix</keyword>
<dbReference type="Proteomes" id="UP000050741">
    <property type="component" value="Unassembled WGS sequence"/>
</dbReference>
<dbReference type="Pfam" id="PF09769">
    <property type="entry name" value="ApoO"/>
    <property type="match status" value="1"/>
</dbReference>
<proteinExistence type="inferred from homology"/>
<keyword evidence="6" id="KW-0472">Membrane</keyword>
<evidence type="ECO:0000256" key="6">
    <source>
        <dbReference type="ARBA" id="ARBA00023136"/>
    </source>
</evidence>
<evidence type="ECO:0000256" key="5">
    <source>
        <dbReference type="ARBA" id="ARBA00023128"/>
    </source>
</evidence>
<evidence type="ECO:0000256" key="7">
    <source>
        <dbReference type="RuleBase" id="RU363021"/>
    </source>
</evidence>
<dbReference type="InterPro" id="IPR033182">
    <property type="entry name" value="MIC26/MIC27_animal"/>
</dbReference>
<comment type="function">
    <text evidence="7">Component of the MICOS complex, a large protein complex of the mitochondrial inner membrane that plays crucial roles in the maintenance of crista junctions, inner membrane architecture, and formation of contact sites to the outer membrane.</text>
</comment>
<accession>A0A183BYL8</accession>
<keyword evidence="7" id="KW-0999">Mitochondrion inner membrane</keyword>
<keyword evidence="3" id="KW-0812">Transmembrane</keyword>
<dbReference type="GO" id="GO:0042407">
    <property type="term" value="P:cristae formation"/>
    <property type="evidence" value="ECO:0007669"/>
    <property type="project" value="InterPro"/>
</dbReference>
<dbReference type="GO" id="GO:0061617">
    <property type="term" value="C:MICOS complex"/>
    <property type="evidence" value="ECO:0007669"/>
    <property type="project" value="UniProtKB-UniRule"/>
</dbReference>
<evidence type="ECO:0000313" key="9">
    <source>
        <dbReference type="WBParaSite" id="GPLIN_000570800"/>
    </source>
</evidence>
<comment type="subcellular location">
    <subcellularLocation>
        <location evidence="7">Mitochondrion inner membrane</location>
    </subcellularLocation>
    <subcellularLocation>
        <location evidence="1">Mitochondrion membrane</location>
    </subcellularLocation>
</comment>
<keyword evidence="5 7" id="KW-0496">Mitochondrion</keyword>
<reference evidence="8" key="2">
    <citation type="submission" date="2014-05" db="EMBL/GenBank/DDBJ databases">
        <title>The genome and life-stage specific transcriptomes of Globodera pallida elucidate key aspects of plant parasitism by a cyst nematode.</title>
        <authorList>
            <person name="Cotton J.A."/>
            <person name="Lilley C.J."/>
            <person name="Jones L.M."/>
            <person name="Kikuchi T."/>
            <person name="Reid A.J."/>
            <person name="Thorpe P."/>
            <person name="Tsai I.J."/>
            <person name="Beasley H."/>
            <person name="Blok V."/>
            <person name="Cock P.J.A."/>
            <person name="Van den Akker S.E."/>
            <person name="Holroyd N."/>
            <person name="Hunt M."/>
            <person name="Mantelin S."/>
            <person name="Naghra H."/>
            <person name="Pain A."/>
            <person name="Palomares-Rius J.E."/>
            <person name="Zarowiecki M."/>
            <person name="Berriman M."/>
            <person name="Jones J.T."/>
            <person name="Urwin P.E."/>
        </authorList>
    </citation>
    <scope>NUCLEOTIDE SEQUENCE [LARGE SCALE GENOMIC DNA]</scope>
    <source>
        <strain evidence="8">Lindley</strain>
    </source>
</reference>
<evidence type="ECO:0000256" key="3">
    <source>
        <dbReference type="ARBA" id="ARBA00022692"/>
    </source>
</evidence>
<evidence type="ECO:0000256" key="1">
    <source>
        <dbReference type="ARBA" id="ARBA00004325"/>
    </source>
</evidence>
<reference evidence="8" key="1">
    <citation type="submission" date="2013-12" db="EMBL/GenBank/DDBJ databases">
        <authorList>
            <person name="Aslett M."/>
        </authorList>
    </citation>
    <scope>NUCLEOTIDE SEQUENCE [LARGE SCALE GENOMIC DNA]</scope>
    <source>
        <strain evidence="8">Lindley</strain>
    </source>
</reference>
<evidence type="ECO:0000256" key="2">
    <source>
        <dbReference type="ARBA" id="ARBA00010904"/>
    </source>
</evidence>
<keyword evidence="8" id="KW-1185">Reference proteome</keyword>
<dbReference type="InterPro" id="IPR019166">
    <property type="entry name" value="MIC26/MIC27"/>
</dbReference>
<evidence type="ECO:0000256" key="4">
    <source>
        <dbReference type="ARBA" id="ARBA00022989"/>
    </source>
</evidence>